<evidence type="ECO:0000256" key="14">
    <source>
        <dbReference type="SAM" id="Phobius"/>
    </source>
</evidence>
<comment type="function">
    <text evidence="12">Cell surface proteoglycan.</text>
</comment>
<evidence type="ECO:0000256" key="12">
    <source>
        <dbReference type="RuleBase" id="RU003519"/>
    </source>
</evidence>
<gene>
    <name evidence="15" type="ORF">RDWZM_001992</name>
</gene>
<keyword evidence="3" id="KW-1003">Cell membrane</keyword>
<comment type="caution">
    <text evidence="15">The sequence shown here is derived from an EMBL/GenBank/DDBJ whole genome shotgun (WGS) entry which is preliminary data.</text>
</comment>
<dbReference type="GO" id="GO:0045202">
    <property type="term" value="C:synapse"/>
    <property type="evidence" value="ECO:0007669"/>
    <property type="project" value="TreeGrafter"/>
</dbReference>
<dbReference type="GO" id="GO:1905475">
    <property type="term" value="P:regulation of protein localization to membrane"/>
    <property type="evidence" value="ECO:0007669"/>
    <property type="project" value="TreeGrafter"/>
</dbReference>
<evidence type="ECO:0000256" key="2">
    <source>
        <dbReference type="ARBA" id="ARBA00010260"/>
    </source>
</evidence>
<keyword evidence="7 12" id="KW-0472">Membrane</keyword>
<dbReference type="GO" id="GO:0009986">
    <property type="term" value="C:cell surface"/>
    <property type="evidence" value="ECO:0007669"/>
    <property type="project" value="TreeGrafter"/>
</dbReference>
<dbReference type="GO" id="GO:0005576">
    <property type="term" value="C:extracellular region"/>
    <property type="evidence" value="ECO:0007669"/>
    <property type="project" value="TreeGrafter"/>
</dbReference>
<evidence type="ECO:0000256" key="1">
    <source>
        <dbReference type="ARBA" id="ARBA00004609"/>
    </source>
</evidence>
<feature type="compositionally biased region" description="Low complexity" evidence="13">
    <location>
        <begin position="494"/>
        <end position="506"/>
    </location>
</feature>
<keyword evidence="14" id="KW-1133">Transmembrane helix</keyword>
<evidence type="ECO:0000256" key="3">
    <source>
        <dbReference type="ARBA" id="ARBA00022475"/>
    </source>
</evidence>
<keyword evidence="6 12" id="KW-0654">Proteoglycan</keyword>
<organism evidence="15 16">
    <name type="scientific">Blomia tropicalis</name>
    <name type="common">Mite</name>
    <dbReference type="NCBI Taxonomy" id="40697"/>
    <lineage>
        <taxon>Eukaryota</taxon>
        <taxon>Metazoa</taxon>
        <taxon>Ecdysozoa</taxon>
        <taxon>Arthropoda</taxon>
        <taxon>Chelicerata</taxon>
        <taxon>Arachnida</taxon>
        <taxon>Acari</taxon>
        <taxon>Acariformes</taxon>
        <taxon>Sarcoptiformes</taxon>
        <taxon>Astigmata</taxon>
        <taxon>Glycyphagoidea</taxon>
        <taxon>Echimyopodidae</taxon>
        <taxon>Blomia</taxon>
    </lineage>
</organism>
<comment type="subcellular location">
    <subcellularLocation>
        <location evidence="1 12">Cell membrane</location>
        <topology evidence="1 12">Lipid-anchor</topology>
        <topology evidence="1 12">GPI-anchor</topology>
    </subcellularLocation>
</comment>
<dbReference type="Pfam" id="PF01153">
    <property type="entry name" value="Glypican"/>
    <property type="match status" value="1"/>
</dbReference>
<keyword evidence="16" id="KW-1185">Reference proteome</keyword>
<feature type="region of interest" description="Disordered" evidence="13">
    <location>
        <begin position="550"/>
        <end position="569"/>
    </location>
</feature>
<keyword evidence="8" id="KW-0325">Glycoprotein</keyword>
<dbReference type="PANTHER" id="PTHR10822">
    <property type="entry name" value="GLYPICAN"/>
    <property type="match status" value="1"/>
</dbReference>
<evidence type="ECO:0000256" key="6">
    <source>
        <dbReference type="ARBA" id="ARBA00022974"/>
    </source>
</evidence>
<keyword evidence="9 12" id="KW-0357">Heparan sulfate</keyword>
<evidence type="ECO:0000256" key="9">
    <source>
        <dbReference type="ARBA" id="ARBA00023207"/>
    </source>
</evidence>
<feature type="region of interest" description="Disordered" evidence="13">
    <location>
        <begin position="483"/>
        <end position="524"/>
    </location>
</feature>
<dbReference type="InterPro" id="IPR001863">
    <property type="entry name" value="Glypican"/>
</dbReference>
<comment type="similarity">
    <text evidence="2 11">Belongs to the glypican family.</text>
</comment>
<dbReference type="EMBL" id="JAPWDV010000001">
    <property type="protein sequence ID" value="KAJ6223447.1"/>
    <property type="molecule type" value="Genomic_DNA"/>
</dbReference>
<keyword evidence="4 12" id="KW-0336">GPI-anchor</keyword>
<accession>A0A9Q0MD75</accession>
<evidence type="ECO:0000256" key="5">
    <source>
        <dbReference type="ARBA" id="ARBA00022729"/>
    </source>
</evidence>
<dbReference type="AlphaFoldDB" id="A0A9Q0MD75"/>
<keyword evidence="10 12" id="KW-0449">Lipoprotein</keyword>
<evidence type="ECO:0000256" key="10">
    <source>
        <dbReference type="ARBA" id="ARBA00023288"/>
    </source>
</evidence>
<evidence type="ECO:0000256" key="7">
    <source>
        <dbReference type="ARBA" id="ARBA00023136"/>
    </source>
</evidence>
<dbReference type="GO" id="GO:0016477">
    <property type="term" value="P:cell migration"/>
    <property type="evidence" value="ECO:0007669"/>
    <property type="project" value="TreeGrafter"/>
</dbReference>
<dbReference type="GO" id="GO:0098552">
    <property type="term" value="C:side of membrane"/>
    <property type="evidence" value="ECO:0007669"/>
    <property type="project" value="UniProtKB-KW"/>
</dbReference>
<dbReference type="GO" id="GO:0009966">
    <property type="term" value="P:regulation of signal transduction"/>
    <property type="evidence" value="ECO:0007669"/>
    <property type="project" value="InterPro"/>
</dbReference>
<evidence type="ECO:0000256" key="13">
    <source>
        <dbReference type="SAM" id="MobiDB-lite"/>
    </source>
</evidence>
<feature type="transmembrane region" description="Helical" evidence="14">
    <location>
        <begin position="12"/>
        <end position="33"/>
    </location>
</feature>
<dbReference type="OMA" id="CNSYCRN"/>
<sequence length="593" mass="67664">MGHHHQWTIDVHWPRLLVTWNIMKTFLVFLLFMRYVSINHSASVPNVYNRSPFTTHRLRYEQTGPHVSREQFTNAFKEALGDVRTSLKSHADNFDAFFRDLLKVSHHNFDKMFSDTYGILYDRHSSIFNDMFRDLELYYTTGSIDLTIAMKHFFSLLYKKMFEELNSQYAFDATYLNCTVEHMEEMMPFGELPQKLILQIKRSFVAIRTFVQALNYGNEVLKTIMEVPFTSSCDNRLRSMSYCRHCEGIGNNANSLCREACVNMIEPSCFPYGANMNREWNLYVNDIAKLANRLKTSFNIELAVKPINIQISEAIMTFQENGGSISQRLFSKCGKPGLKRPKRSPYNNVYNSGNNGGRGNYGTNSGNHNNQHLLLKPTFPVSTHGNAMTIEYLIGDILKNFKTYKNFWSQLARNLCSQNVNSNINCRNQTVQRIGEPFNYRDKNNIEIVNQQISTLKLISTNVNNAYNGLDVDLESNLKLVDDNGNMPIDDEMSGSGEESSGNGEEAITEASATLDDDEDSRISDNKHFSSTNGFFFSSTTPRPHVLINKTNATGKVDQREPSGSSNLSRLSPIPLLTITLMILFVSNKWISC</sequence>
<dbReference type="Proteomes" id="UP001142055">
    <property type="component" value="Chromosome 1"/>
</dbReference>
<evidence type="ECO:0000256" key="8">
    <source>
        <dbReference type="ARBA" id="ARBA00023180"/>
    </source>
</evidence>
<evidence type="ECO:0000313" key="15">
    <source>
        <dbReference type="EMBL" id="KAJ6223447.1"/>
    </source>
</evidence>
<keyword evidence="5" id="KW-0732">Signal</keyword>
<name>A0A9Q0MD75_BLOTA</name>
<proteinExistence type="inferred from homology"/>
<evidence type="ECO:0000256" key="4">
    <source>
        <dbReference type="ARBA" id="ARBA00022622"/>
    </source>
</evidence>
<reference evidence="15" key="1">
    <citation type="submission" date="2022-12" db="EMBL/GenBank/DDBJ databases">
        <title>Genome assemblies of Blomia tropicalis.</title>
        <authorList>
            <person name="Cui Y."/>
        </authorList>
    </citation>
    <scope>NUCLEOTIDE SEQUENCE</scope>
    <source>
        <tissue evidence="15">Adult mites</tissue>
    </source>
</reference>
<evidence type="ECO:0000256" key="11">
    <source>
        <dbReference type="RuleBase" id="RU003518"/>
    </source>
</evidence>
<dbReference type="PANTHER" id="PTHR10822:SF30">
    <property type="entry name" value="DALLY-LIKE, ISOFORM A"/>
    <property type="match status" value="1"/>
</dbReference>
<evidence type="ECO:0000313" key="16">
    <source>
        <dbReference type="Proteomes" id="UP001142055"/>
    </source>
</evidence>
<evidence type="ECO:0008006" key="17">
    <source>
        <dbReference type="Google" id="ProtNLM"/>
    </source>
</evidence>
<protein>
    <recommendedName>
        <fullName evidence="17">Glypican-6</fullName>
    </recommendedName>
</protein>
<dbReference type="GO" id="GO:0005886">
    <property type="term" value="C:plasma membrane"/>
    <property type="evidence" value="ECO:0007669"/>
    <property type="project" value="UniProtKB-SubCell"/>
</dbReference>
<keyword evidence="14" id="KW-0812">Transmembrane</keyword>